<feature type="transmembrane region" description="Helical" evidence="1">
    <location>
        <begin position="102"/>
        <end position="121"/>
    </location>
</feature>
<proteinExistence type="predicted"/>
<name>A0AA38MDG6_9CUCU</name>
<dbReference type="Proteomes" id="UP001168821">
    <property type="component" value="Unassembled WGS sequence"/>
</dbReference>
<reference evidence="2" key="1">
    <citation type="journal article" date="2023" name="G3 (Bethesda)">
        <title>Whole genome assemblies of Zophobas morio and Tenebrio molitor.</title>
        <authorList>
            <person name="Kaur S."/>
            <person name="Stinson S.A."/>
            <person name="diCenzo G.C."/>
        </authorList>
    </citation>
    <scope>NUCLEOTIDE SEQUENCE</scope>
    <source>
        <strain evidence="2">QUZm001</strain>
    </source>
</reference>
<keyword evidence="3" id="KW-1185">Reference proteome</keyword>
<keyword evidence="1" id="KW-0812">Transmembrane</keyword>
<comment type="caution">
    <text evidence="2">The sequence shown here is derived from an EMBL/GenBank/DDBJ whole genome shotgun (WGS) entry which is preliminary data.</text>
</comment>
<evidence type="ECO:0000313" key="2">
    <source>
        <dbReference type="EMBL" id="KAJ3652402.1"/>
    </source>
</evidence>
<protein>
    <submittedName>
        <fullName evidence="2">Uncharacterized protein</fullName>
    </submittedName>
</protein>
<keyword evidence="1" id="KW-0472">Membrane</keyword>
<evidence type="ECO:0000313" key="3">
    <source>
        <dbReference type="Proteomes" id="UP001168821"/>
    </source>
</evidence>
<dbReference type="AlphaFoldDB" id="A0AA38MDG6"/>
<gene>
    <name evidence="2" type="ORF">Zmor_018371</name>
</gene>
<organism evidence="2 3">
    <name type="scientific">Zophobas morio</name>
    <dbReference type="NCBI Taxonomy" id="2755281"/>
    <lineage>
        <taxon>Eukaryota</taxon>
        <taxon>Metazoa</taxon>
        <taxon>Ecdysozoa</taxon>
        <taxon>Arthropoda</taxon>
        <taxon>Hexapoda</taxon>
        <taxon>Insecta</taxon>
        <taxon>Pterygota</taxon>
        <taxon>Neoptera</taxon>
        <taxon>Endopterygota</taxon>
        <taxon>Coleoptera</taxon>
        <taxon>Polyphaga</taxon>
        <taxon>Cucujiformia</taxon>
        <taxon>Tenebrionidae</taxon>
        <taxon>Zophobas</taxon>
    </lineage>
</organism>
<evidence type="ECO:0000256" key="1">
    <source>
        <dbReference type="SAM" id="Phobius"/>
    </source>
</evidence>
<sequence length="126" mass="14255">MECGQLNFAYCLSEIQILNLIAPDNSGVVWRGRGGVDVLVRVVTALARLPTLADSEFTQLPYWRGQEGQPSRTMWAFTGSAPVPLRSLCAPIWFVYFAESSAILILFIVVLVRLLIFCYVLRFRRK</sequence>
<accession>A0AA38MDG6</accession>
<keyword evidence="1" id="KW-1133">Transmembrane helix</keyword>
<dbReference type="EMBL" id="JALNTZ010000005">
    <property type="protein sequence ID" value="KAJ3652402.1"/>
    <property type="molecule type" value="Genomic_DNA"/>
</dbReference>